<dbReference type="InterPro" id="IPR011538">
    <property type="entry name" value="Nuo51_FMN-bd"/>
</dbReference>
<evidence type="ECO:0000259" key="6">
    <source>
        <dbReference type="SMART" id="SM00928"/>
    </source>
</evidence>
<dbReference type="SUPFAM" id="SSF142019">
    <property type="entry name" value="Nqo1 FMN-binding domain-like"/>
    <property type="match status" value="1"/>
</dbReference>
<dbReference type="InterPro" id="IPR001949">
    <property type="entry name" value="NADH-UbQ_OxRdtase_51kDa_CS"/>
</dbReference>
<sequence length="436" mass="47846">MNSERPLTRHLHSDGSPRFLREYVATGGYRSLQKLAAGVAPKDVQRLVSEAGLRGRGGGGFPTGAKWSFVPMGPDAQKPKYIVANGDEMEPGTFKDRILMEGDPHGLVEGMIMAGYALDAEVGYIFLRGEYHLSAQRLNQAIAEAYAAGYLGKSLPGTTFRFDLHLHSSAGRYICGEETALINALEGKRAVPRAKPPFPQTVGLWGQPTIVQNVETLYNIPHIINHGADWYHRLSRTQDGGTKMYGISGRVRNPGWWELPFGTSARELLEQHAGGMAEGVRFRALLPGGISTAFMIEEHLDLPLDFSSFPPDVGRLGTGTMIILDDQTCPVGFVLNLEKFFARESCGWCTPCREGLPWVAKLLTALEEGRATSDDLSLLEMHTKWLAPGHTFCGLAPGAMAPLQSALKYFRDDFERHISIGGCPWSKKSAQQKTFV</sequence>
<dbReference type="Gene3D" id="1.20.1440.230">
    <property type="entry name" value="NADH-ubiquinone oxidoreductase 51kDa subunit, iron-sulphur binding domain"/>
    <property type="match status" value="1"/>
</dbReference>
<accession>A0A0S4LRD9</accession>
<keyword evidence="7" id="KW-0560">Oxidoreductase</keyword>
<dbReference type="PANTHER" id="PTHR43578">
    <property type="entry name" value="NADH-QUINONE OXIDOREDUCTASE SUBUNIT F"/>
    <property type="match status" value="1"/>
</dbReference>
<dbReference type="OrthoDB" id="9805533at2"/>
<keyword evidence="8" id="KW-1185">Reference proteome</keyword>
<reference evidence="7 8" key="1">
    <citation type="submission" date="2015-10" db="EMBL/GenBank/DDBJ databases">
        <authorList>
            <person name="Gilbert D.G."/>
        </authorList>
    </citation>
    <scope>NUCLEOTIDE SEQUENCE [LARGE SCALE GENOMIC DNA]</scope>
    <source>
        <strain evidence="7">COMA1</strain>
    </source>
</reference>
<dbReference type="SUPFAM" id="SSF142984">
    <property type="entry name" value="Nqo1 middle domain-like"/>
    <property type="match status" value="1"/>
</dbReference>
<dbReference type="Gene3D" id="3.40.50.11540">
    <property type="entry name" value="NADH-ubiquinone oxidoreductase 51kDa subunit"/>
    <property type="match status" value="1"/>
</dbReference>
<feature type="domain" description="NADH-ubiquinone oxidoreductase 51kDa subunit iron-sulphur binding" evidence="6">
    <location>
        <begin position="331"/>
        <end position="376"/>
    </location>
</feature>
<protein>
    <submittedName>
        <fullName evidence="7">NADH:ubiquinone oxidoreductase, chain F</fullName>
        <ecNumber evidence="7">1.6.5.3</ecNumber>
    </submittedName>
</protein>
<keyword evidence="2" id="KW-0004">4Fe-4S</keyword>
<dbReference type="InterPro" id="IPR019575">
    <property type="entry name" value="Nuop51_4Fe4S-bd"/>
</dbReference>
<evidence type="ECO:0000256" key="2">
    <source>
        <dbReference type="ARBA" id="ARBA00022485"/>
    </source>
</evidence>
<dbReference type="GO" id="GO:0016491">
    <property type="term" value="F:oxidoreductase activity"/>
    <property type="evidence" value="ECO:0007669"/>
    <property type="project" value="UniProtKB-KW"/>
</dbReference>
<dbReference type="Pfam" id="PF01512">
    <property type="entry name" value="Complex1_51K"/>
    <property type="match status" value="1"/>
</dbReference>
<dbReference type="SMART" id="SM00928">
    <property type="entry name" value="NADH_4Fe-4S"/>
    <property type="match status" value="1"/>
</dbReference>
<dbReference type="Proteomes" id="UP000199032">
    <property type="component" value="Unassembled WGS sequence"/>
</dbReference>
<keyword evidence="5" id="KW-0411">Iron-sulfur</keyword>
<dbReference type="FunFam" id="1.20.1440.230:FF:000002">
    <property type="entry name" value="NADH-quinone oxidoreductase subunit F"/>
    <property type="match status" value="1"/>
</dbReference>
<evidence type="ECO:0000256" key="3">
    <source>
        <dbReference type="ARBA" id="ARBA00022723"/>
    </source>
</evidence>
<dbReference type="EC" id="1.6.5.3" evidence="7"/>
<dbReference type="PROSITE" id="PS00645">
    <property type="entry name" value="COMPLEX1_51K_2"/>
    <property type="match status" value="1"/>
</dbReference>
<name>A0A0S4LRD9_9BACT</name>
<dbReference type="PANTHER" id="PTHR43578:SF3">
    <property type="entry name" value="NADH-QUINONE OXIDOREDUCTASE SUBUNIT F"/>
    <property type="match status" value="1"/>
</dbReference>
<proteinExistence type="inferred from homology"/>
<dbReference type="GO" id="GO:0051539">
    <property type="term" value="F:4 iron, 4 sulfur cluster binding"/>
    <property type="evidence" value="ECO:0007669"/>
    <property type="project" value="UniProtKB-KW"/>
</dbReference>
<dbReference type="GO" id="GO:0010181">
    <property type="term" value="F:FMN binding"/>
    <property type="evidence" value="ECO:0007669"/>
    <property type="project" value="InterPro"/>
</dbReference>
<evidence type="ECO:0000256" key="5">
    <source>
        <dbReference type="ARBA" id="ARBA00023014"/>
    </source>
</evidence>
<evidence type="ECO:0000256" key="4">
    <source>
        <dbReference type="ARBA" id="ARBA00023004"/>
    </source>
</evidence>
<evidence type="ECO:0000313" key="7">
    <source>
        <dbReference type="EMBL" id="CUS39184.1"/>
    </source>
</evidence>
<dbReference type="SUPFAM" id="SSF140490">
    <property type="entry name" value="Nqo1C-terminal domain-like"/>
    <property type="match status" value="1"/>
</dbReference>
<dbReference type="EMBL" id="CZQA01000013">
    <property type="protein sequence ID" value="CUS39184.1"/>
    <property type="molecule type" value="Genomic_DNA"/>
</dbReference>
<dbReference type="RefSeq" id="WP_090751115.1">
    <property type="nucleotide sequence ID" value="NZ_CZQA01000013.1"/>
</dbReference>
<evidence type="ECO:0000313" key="8">
    <source>
        <dbReference type="Proteomes" id="UP000199032"/>
    </source>
</evidence>
<dbReference type="NCBIfam" id="NF010120">
    <property type="entry name" value="PRK13596.1"/>
    <property type="match status" value="1"/>
</dbReference>
<dbReference type="STRING" id="1742972.COMA1_70077"/>
<dbReference type="GO" id="GO:0046872">
    <property type="term" value="F:metal ion binding"/>
    <property type="evidence" value="ECO:0007669"/>
    <property type="project" value="UniProtKB-KW"/>
</dbReference>
<dbReference type="GO" id="GO:0008137">
    <property type="term" value="F:NADH dehydrogenase (ubiquinone) activity"/>
    <property type="evidence" value="ECO:0007669"/>
    <property type="project" value="InterPro"/>
</dbReference>
<comment type="similarity">
    <text evidence="1">Belongs to the complex I 51 kDa subunit family.</text>
</comment>
<keyword evidence="3" id="KW-0479">Metal-binding</keyword>
<dbReference type="FunFam" id="3.40.50.11540:FF:000001">
    <property type="entry name" value="NADH dehydrogenase [ubiquinone] flavoprotein 1, mitochondrial"/>
    <property type="match status" value="1"/>
</dbReference>
<gene>
    <name evidence="7" type="primary">nuoF</name>
    <name evidence="7" type="ORF">COMA1_70077</name>
</gene>
<dbReference type="Gene3D" id="3.10.20.600">
    <property type="match status" value="1"/>
</dbReference>
<organism evidence="7 8">
    <name type="scientific">Candidatus Nitrospira nitrosa</name>
    <dbReference type="NCBI Taxonomy" id="1742972"/>
    <lineage>
        <taxon>Bacteria</taxon>
        <taxon>Pseudomonadati</taxon>
        <taxon>Nitrospirota</taxon>
        <taxon>Nitrospiria</taxon>
        <taxon>Nitrospirales</taxon>
        <taxon>Nitrospiraceae</taxon>
        <taxon>Nitrospira</taxon>
    </lineage>
</organism>
<dbReference type="InterPro" id="IPR037207">
    <property type="entry name" value="Nuop51_4Fe4S-bd_sf"/>
</dbReference>
<dbReference type="Pfam" id="PF10589">
    <property type="entry name" value="NADH_4Fe-4S"/>
    <property type="match status" value="1"/>
</dbReference>
<dbReference type="InterPro" id="IPR037225">
    <property type="entry name" value="Nuo51_FMN-bd_sf"/>
</dbReference>
<keyword evidence="7" id="KW-0830">Ubiquinone</keyword>
<evidence type="ECO:0000256" key="1">
    <source>
        <dbReference type="ARBA" id="ARBA00007523"/>
    </source>
</evidence>
<dbReference type="AlphaFoldDB" id="A0A0S4LRD9"/>
<keyword evidence="4" id="KW-0408">Iron</keyword>